<dbReference type="PROSITE" id="PS51197">
    <property type="entry name" value="HTH_RRF2_2"/>
    <property type="match status" value="1"/>
</dbReference>
<sequence length="153" mass="16825">MNSEFTIAVHSLVLLAHLPDHMATSEEIAANVSTHSARIRKVMGFLRKAGYVSTKEGIGGGFILSCKPEDVTLGEIYRLTCQGTLKPNWCSGDASKPCVVSSKMDKLMGKVFCDAEKQMEQYFDRLTIGGMLEQLKHLDCSKQSPQLHTETSS</sequence>
<dbReference type="PROSITE" id="PS01332">
    <property type="entry name" value="HTH_RRF2_1"/>
    <property type="match status" value="1"/>
</dbReference>
<keyword evidence="2" id="KW-1185">Reference proteome</keyword>
<organism evidence="1 2">
    <name type="scientific">Paenibacillus whitsoniae</name>
    <dbReference type="NCBI Taxonomy" id="2496558"/>
    <lineage>
        <taxon>Bacteria</taxon>
        <taxon>Bacillati</taxon>
        <taxon>Bacillota</taxon>
        <taxon>Bacilli</taxon>
        <taxon>Bacillales</taxon>
        <taxon>Paenibacillaceae</taxon>
        <taxon>Paenibacillus</taxon>
    </lineage>
</organism>
<dbReference type="EMBL" id="RXHU01000059">
    <property type="protein sequence ID" value="RTE08038.1"/>
    <property type="molecule type" value="Genomic_DNA"/>
</dbReference>
<dbReference type="AlphaFoldDB" id="A0A3S0BTJ4"/>
<evidence type="ECO:0000313" key="2">
    <source>
        <dbReference type="Proteomes" id="UP000276128"/>
    </source>
</evidence>
<dbReference type="SUPFAM" id="SSF46785">
    <property type="entry name" value="Winged helix' DNA-binding domain"/>
    <property type="match status" value="1"/>
</dbReference>
<dbReference type="GO" id="GO:0005829">
    <property type="term" value="C:cytosol"/>
    <property type="evidence" value="ECO:0007669"/>
    <property type="project" value="TreeGrafter"/>
</dbReference>
<dbReference type="InterPro" id="IPR036388">
    <property type="entry name" value="WH-like_DNA-bd_sf"/>
</dbReference>
<proteinExistence type="predicted"/>
<dbReference type="PANTHER" id="PTHR33221">
    <property type="entry name" value="WINGED HELIX-TURN-HELIX TRANSCRIPTIONAL REGULATOR, RRF2 FAMILY"/>
    <property type="match status" value="1"/>
</dbReference>
<dbReference type="InterPro" id="IPR036390">
    <property type="entry name" value="WH_DNA-bd_sf"/>
</dbReference>
<dbReference type="PANTHER" id="PTHR33221:SF15">
    <property type="entry name" value="HTH-TYPE TRANSCRIPTIONAL REGULATOR YWGB-RELATED"/>
    <property type="match status" value="1"/>
</dbReference>
<dbReference type="InterPro" id="IPR000944">
    <property type="entry name" value="Tscrpt_reg_Rrf2"/>
</dbReference>
<dbReference type="OrthoDB" id="3242805at2"/>
<protein>
    <submittedName>
        <fullName evidence="1">Rrf2 family transcriptional regulator</fullName>
    </submittedName>
</protein>
<dbReference type="InterPro" id="IPR030489">
    <property type="entry name" value="TR_Rrf2-type_CS"/>
</dbReference>
<name>A0A3S0BTJ4_9BACL</name>
<dbReference type="Proteomes" id="UP000276128">
    <property type="component" value="Unassembled WGS sequence"/>
</dbReference>
<accession>A0A3S0BTJ4</accession>
<evidence type="ECO:0000313" key="1">
    <source>
        <dbReference type="EMBL" id="RTE08038.1"/>
    </source>
</evidence>
<dbReference type="Gene3D" id="1.10.10.10">
    <property type="entry name" value="Winged helix-like DNA-binding domain superfamily/Winged helix DNA-binding domain"/>
    <property type="match status" value="1"/>
</dbReference>
<dbReference type="GO" id="GO:0003700">
    <property type="term" value="F:DNA-binding transcription factor activity"/>
    <property type="evidence" value="ECO:0007669"/>
    <property type="project" value="TreeGrafter"/>
</dbReference>
<comment type="caution">
    <text evidence="1">The sequence shown here is derived from an EMBL/GenBank/DDBJ whole genome shotgun (WGS) entry which is preliminary data.</text>
</comment>
<dbReference type="RefSeq" id="WP_126142916.1">
    <property type="nucleotide sequence ID" value="NZ_RXHU01000059.1"/>
</dbReference>
<reference evidence="1 2" key="1">
    <citation type="submission" date="2018-12" db="EMBL/GenBank/DDBJ databases">
        <title>Bacillus ochoae sp. nov., Paenibacillus whitsoniae sp. nov., Paenibacillus spiritus sp. nov. Isolated from the Mars Exploration Rover during spacecraft assembly.</title>
        <authorList>
            <person name="Seuylemezian A."/>
            <person name="Vaishampayan P."/>
        </authorList>
    </citation>
    <scope>NUCLEOTIDE SEQUENCE [LARGE SCALE GENOMIC DNA]</scope>
    <source>
        <strain evidence="1 2">MER 54</strain>
    </source>
</reference>
<gene>
    <name evidence="1" type="ORF">EJQ19_19545</name>
</gene>
<dbReference type="Pfam" id="PF02082">
    <property type="entry name" value="Rrf2"/>
    <property type="match status" value="1"/>
</dbReference>